<accession>A0A6J4NK06</accession>
<dbReference type="PANTHER" id="PTHR43483:SF3">
    <property type="entry name" value="MEMBRANE TRANSPORTER PROTEIN HI_0806-RELATED"/>
    <property type="match status" value="1"/>
</dbReference>
<dbReference type="Pfam" id="PF01925">
    <property type="entry name" value="TauE"/>
    <property type="match status" value="1"/>
</dbReference>
<sequence length="254" mass="25907">MMDAWQLLTLGFLGLVGGALSGLVGIGGAAVFVPSLVYVAGWGIKEAVGASLFVTVFTALSGTLRGVRSEDRVDWKVFALLSSVIAPSTLLGVVISRLSPEVVVQVVFATLLLVLAYPTTRGNSQGRGSTRKIHLAFVLLAGVGVGVLAGLVGIGGAVLTIPLMVLGFGLRFKVAAATSLAINFLTGVAGATGYAASGLVQLGSLPTLIFGAVLGAWLGVGARDRAPEHLIRRGYALLLVFTATRILLDAANGP</sequence>
<evidence type="ECO:0000256" key="5">
    <source>
        <dbReference type="RuleBase" id="RU363041"/>
    </source>
</evidence>
<comment type="similarity">
    <text evidence="5">Belongs to the 4-toluene sulfonate uptake permease (TSUP) (TC 2.A.102) family.</text>
</comment>
<comment type="subcellular location">
    <subcellularLocation>
        <location evidence="5">Cell membrane</location>
        <topology evidence="5">Multi-pass membrane protein</topology>
    </subcellularLocation>
    <subcellularLocation>
        <location evidence="1">Membrane</location>
        <topology evidence="1">Multi-pass membrane protein</topology>
    </subcellularLocation>
</comment>
<name>A0A6J4NK06_9ACTN</name>
<feature type="transmembrane region" description="Helical" evidence="5">
    <location>
        <begin position="77"/>
        <end position="95"/>
    </location>
</feature>
<gene>
    <name evidence="6" type="ORF">AVDCRST_MAG22-348</name>
</gene>
<feature type="transmembrane region" description="Helical" evidence="5">
    <location>
        <begin position="135"/>
        <end position="162"/>
    </location>
</feature>
<dbReference type="PANTHER" id="PTHR43483">
    <property type="entry name" value="MEMBRANE TRANSPORTER PROTEIN HI_0806-RELATED"/>
    <property type="match status" value="1"/>
</dbReference>
<proteinExistence type="inferred from homology"/>
<keyword evidence="2 5" id="KW-0812">Transmembrane</keyword>
<evidence type="ECO:0000256" key="3">
    <source>
        <dbReference type="ARBA" id="ARBA00022989"/>
    </source>
</evidence>
<feature type="transmembrane region" description="Helical" evidence="5">
    <location>
        <begin position="102"/>
        <end position="120"/>
    </location>
</feature>
<evidence type="ECO:0000256" key="1">
    <source>
        <dbReference type="ARBA" id="ARBA00004141"/>
    </source>
</evidence>
<keyword evidence="5" id="KW-1003">Cell membrane</keyword>
<feature type="transmembrane region" description="Helical" evidence="5">
    <location>
        <begin position="12"/>
        <end position="40"/>
    </location>
</feature>
<feature type="transmembrane region" description="Helical" evidence="5">
    <location>
        <begin position="47"/>
        <end position="65"/>
    </location>
</feature>
<keyword evidence="3 5" id="KW-1133">Transmembrane helix</keyword>
<organism evidence="6">
    <name type="scientific">uncultured Rubrobacteraceae bacterium</name>
    <dbReference type="NCBI Taxonomy" id="349277"/>
    <lineage>
        <taxon>Bacteria</taxon>
        <taxon>Bacillati</taxon>
        <taxon>Actinomycetota</taxon>
        <taxon>Rubrobacteria</taxon>
        <taxon>Rubrobacterales</taxon>
        <taxon>Rubrobacteraceae</taxon>
        <taxon>environmental samples</taxon>
    </lineage>
</organism>
<dbReference type="InterPro" id="IPR002781">
    <property type="entry name" value="TM_pro_TauE-like"/>
</dbReference>
<reference evidence="6" key="1">
    <citation type="submission" date="2020-02" db="EMBL/GenBank/DDBJ databases">
        <authorList>
            <person name="Meier V. D."/>
        </authorList>
    </citation>
    <scope>NUCLEOTIDE SEQUENCE</scope>
    <source>
        <strain evidence="6">AVDCRST_MAG22</strain>
    </source>
</reference>
<feature type="transmembrane region" description="Helical" evidence="5">
    <location>
        <begin position="174"/>
        <end position="196"/>
    </location>
</feature>
<evidence type="ECO:0000256" key="4">
    <source>
        <dbReference type="ARBA" id="ARBA00023136"/>
    </source>
</evidence>
<evidence type="ECO:0000313" key="6">
    <source>
        <dbReference type="EMBL" id="CAA9387346.1"/>
    </source>
</evidence>
<dbReference type="GO" id="GO:0005886">
    <property type="term" value="C:plasma membrane"/>
    <property type="evidence" value="ECO:0007669"/>
    <property type="project" value="UniProtKB-SubCell"/>
</dbReference>
<evidence type="ECO:0000256" key="2">
    <source>
        <dbReference type="ARBA" id="ARBA00022692"/>
    </source>
</evidence>
<dbReference type="EMBL" id="CADCUV010000019">
    <property type="protein sequence ID" value="CAA9387346.1"/>
    <property type="molecule type" value="Genomic_DNA"/>
</dbReference>
<feature type="transmembrane region" description="Helical" evidence="5">
    <location>
        <begin position="202"/>
        <end position="222"/>
    </location>
</feature>
<protein>
    <recommendedName>
        <fullName evidence="5">Probable membrane transporter protein</fullName>
    </recommendedName>
</protein>
<keyword evidence="4 5" id="KW-0472">Membrane</keyword>
<dbReference type="AlphaFoldDB" id="A0A6J4NK06"/>